<evidence type="ECO:0000256" key="1">
    <source>
        <dbReference type="SAM" id="MobiDB-lite"/>
    </source>
</evidence>
<feature type="region of interest" description="Disordered" evidence="1">
    <location>
        <begin position="117"/>
        <end position="165"/>
    </location>
</feature>
<evidence type="ECO:0000313" key="3">
    <source>
        <dbReference type="EMBL" id="WFD48151.1"/>
    </source>
</evidence>
<protein>
    <recommendedName>
        <fullName evidence="2">Restriction of telomere capping protein 4 C-terminal domain-containing protein</fullName>
    </recommendedName>
</protein>
<dbReference type="Pfam" id="PF14474">
    <property type="entry name" value="RTC4"/>
    <property type="match status" value="1"/>
</dbReference>
<keyword evidence="4" id="KW-1185">Reference proteome</keyword>
<dbReference type="EMBL" id="CP046236">
    <property type="protein sequence ID" value="WFD48151.1"/>
    <property type="molecule type" value="Genomic_DNA"/>
</dbReference>
<accession>A0ABY8ERE8</accession>
<evidence type="ECO:0000259" key="2">
    <source>
        <dbReference type="Pfam" id="PF14474"/>
    </source>
</evidence>
<name>A0ABY8ERE8_MALFU</name>
<evidence type="ECO:0000313" key="4">
    <source>
        <dbReference type="Proteomes" id="UP000818624"/>
    </source>
</evidence>
<organism evidence="3 4">
    <name type="scientific">Malassezia furfur</name>
    <name type="common">Pityriasis versicolor infection agent</name>
    <name type="synonym">Pityrosporum furfur</name>
    <dbReference type="NCBI Taxonomy" id="55194"/>
    <lineage>
        <taxon>Eukaryota</taxon>
        <taxon>Fungi</taxon>
        <taxon>Dikarya</taxon>
        <taxon>Basidiomycota</taxon>
        <taxon>Ustilaginomycotina</taxon>
        <taxon>Malasseziomycetes</taxon>
        <taxon>Malasseziales</taxon>
        <taxon>Malasseziaceae</taxon>
        <taxon>Malassezia</taxon>
    </lineage>
</organism>
<proteinExistence type="predicted"/>
<reference evidence="3 4" key="1">
    <citation type="journal article" date="2020" name="Elife">
        <title>Loss of centromere function drives karyotype evolution in closely related Malassezia species.</title>
        <authorList>
            <person name="Sankaranarayanan S.R."/>
            <person name="Ianiri G."/>
            <person name="Coelho M.A."/>
            <person name="Reza M.H."/>
            <person name="Thimmappa B.C."/>
            <person name="Ganguly P."/>
            <person name="Vadnala R.N."/>
            <person name="Sun S."/>
            <person name="Siddharthan R."/>
            <person name="Tellgren-Roth C."/>
            <person name="Dawson T.L."/>
            <person name="Heitman J."/>
            <person name="Sanyal K."/>
        </authorList>
    </citation>
    <scope>NUCLEOTIDE SEQUENCE [LARGE SCALE GENOMIC DNA]</scope>
    <source>
        <strain evidence="3">CBS14141</strain>
    </source>
</reference>
<dbReference type="InterPro" id="IPR028094">
    <property type="entry name" value="RTC4_C"/>
</dbReference>
<dbReference type="Proteomes" id="UP000818624">
    <property type="component" value="Chromosome 3"/>
</dbReference>
<sequence>MPSLDLTHAPVLAKIEPLDALQFLDAVLLPELVCMLIQDDAGGEAAMSFDEARRVQRASRKFGVAMYPSDTGDLRKTRRASGGWLGASPHSDKRRRCSGGLVQQTLVAVRRSARIPESGPRIMLDPSDSEDDETPRTMHQQRLHLVRTPPAAARPAPRPAVRKEE</sequence>
<feature type="region of interest" description="Disordered" evidence="1">
    <location>
        <begin position="67"/>
        <end position="97"/>
    </location>
</feature>
<feature type="domain" description="Restriction of telomere capping protein 4 C-terminal" evidence="2">
    <location>
        <begin position="19"/>
        <end position="67"/>
    </location>
</feature>
<gene>
    <name evidence="3" type="ORF">GLX27_002819</name>
</gene>